<proteinExistence type="predicted"/>
<organism evidence="1 2">
    <name type="scientific">Bifiguratus adelaidae</name>
    <dbReference type="NCBI Taxonomy" id="1938954"/>
    <lineage>
        <taxon>Eukaryota</taxon>
        <taxon>Fungi</taxon>
        <taxon>Fungi incertae sedis</taxon>
        <taxon>Mucoromycota</taxon>
        <taxon>Mucoromycotina</taxon>
        <taxon>Endogonomycetes</taxon>
        <taxon>Endogonales</taxon>
        <taxon>Endogonales incertae sedis</taxon>
        <taxon>Bifiguratus</taxon>
    </lineage>
</organism>
<sequence>MQDAKVSNAYSILAVSQDDFSDVDVPAEQIAAENKPKVTPFAGVQDVTPKQRS</sequence>
<keyword evidence="2" id="KW-1185">Reference proteome</keyword>
<dbReference type="EMBL" id="MVBO01000010">
    <property type="protein sequence ID" value="OZJ05796.1"/>
    <property type="molecule type" value="Genomic_DNA"/>
</dbReference>
<reference evidence="1 2" key="1">
    <citation type="journal article" date="2017" name="Mycologia">
        <title>Bifiguratus adelaidae, gen. et sp. nov., a new member of Mucoromycotina in endophytic and soil-dwelling habitats.</title>
        <authorList>
            <person name="Torres-Cruz T.J."/>
            <person name="Billingsley Tobias T.L."/>
            <person name="Almatruk M."/>
            <person name="Hesse C."/>
            <person name="Kuske C.R."/>
            <person name="Desiro A."/>
            <person name="Benucci G.M."/>
            <person name="Bonito G."/>
            <person name="Stajich J.E."/>
            <person name="Dunlap C."/>
            <person name="Arnold A.E."/>
            <person name="Porras-Alfaro A."/>
        </authorList>
    </citation>
    <scope>NUCLEOTIDE SEQUENCE [LARGE SCALE GENOMIC DNA]</scope>
    <source>
        <strain evidence="1 2">AZ0501</strain>
    </source>
</reference>
<accession>A0A261Y599</accession>
<dbReference type="OrthoDB" id="10018333at2759"/>
<dbReference type="Proteomes" id="UP000242875">
    <property type="component" value="Unassembled WGS sequence"/>
</dbReference>
<evidence type="ECO:0000313" key="1">
    <source>
        <dbReference type="EMBL" id="OZJ05796.1"/>
    </source>
</evidence>
<name>A0A261Y599_9FUNG</name>
<gene>
    <name evidence="1" type="ORF">BZG36_01278</name>
</gene>
<protein>
    <submittedName>
        <fullName evidence="1">Uncharacterized protein</fullName>
    </submittedName>
</protein>
<evidence type="ECO:0000313" key="2">
    <source>
        <dbReference type="Proteomes" id="UP000242875"/>
    </source>
</evidence>
<comment type="caution">
    <text evidence="1">The sequence shown here is derived from an EMBL/GenBank/DDBJ whole genome shotgun (WGS) entry which is preliminary data.</text>
</comment>
<dbReference type="AlphaFoldDB" id="A0A261Y599"/>